<dbReference type="RefSeq" id="WP_120382653.1">
    <property type="nucleotide sequence ID" value="NZ_RAXT01000002.1"/>
</dbReference>
<keyword evidence="2" id="KW-1185">Reference proteome</keyword>
<sequence>MNSKVMNKKLKHMFPEHRELMCTLKQENPHFAKLLTDHDELDREISQLELDPLNHIHTDIELLKRKKLKLKDQLYLILQKTAQINPETE</sequence>
<evidence type="ECO:0000313" key="1">
    <source>
        <dbReference type="EMBL" id="RKG40415.1"/>
    </source>
</evidence>
<proteinExistence type="predicted"/>
<gene>
    <name evidence="1" type="ORF">D7V20_01890</name>
</gene>
<dbReference type="AlphaFoldDB" id="A0A3A8F0N0"/>
<accession>A0A3A8F0N0</accession>
<reference evidence="1 2" key="1">
    <citation type="submission" date="2018-09" db="EMBL/GenBank/DDBJ databases">
        <title>The draft genome of Acinetobacter spp. strains.</title>
        <authorList>
            <person name="Qin J."/>
            <person name="Feng Y."/>
            <person name="Zong Z."/>
        </authorList>
    </citation>
    <scope>NUCLEOTIDE SEQUENCE [LARGE SCALE GENOMIC DNA]</scope>
    <source>
        <strain evidence="1 2">WCHAc060115</strain>
    </source>
</reference>
<dbReference type="Pfam" id="PF04325">
    <property type="entry name" value="DUF465"/>
    <property type="match status" value="1"/>
</dbReference>
<dbReference type="Proteomes" id="UP000280405">
    <property type="component" value="Unassembled WGS sequence"/>
</dbReference>
<dbReference type="Gene3D" id="6.10.280.50">
    <property type="match status" value="1"/>
</dbReference>
<dbReference type="InterPro" id="IPR038444">
    <property type="entry name" value="DUF465_sf"/>
</dbReference>
<name>A0A3A8F0N0_9GAMM</name>
<evidence type="ECO:0000313" key="2">
    <source>
        <dbReference type="Proteomes" id="UP000280405"/>
    </source>
</evidence>
<protein>
    <submittedName>
        <fullName evidence="1">DUF465 domain-containing protein</fullName>
    </submittedName>
</protein>
<comment type="caution">
    <text evidence="1">The sequence shown here is derived from an EMBL/GenBank/DDBJ whole genome shotgun (WGS) entry which is preliminary data.</text>
</comment>
<dbReference type="OrthoDB" id="5616367at2"/>
<organism evidence="1 2">
    <name type="scientific">Acinetobacter rongchengensis</name>
    <dbReference type="NCBI Taxonomy" id="2419601"/>
    <lineage>
        <taxon>Bacteria</taxon>
        <taxon>Pseudomonadati</taxon>
        <taxon>Pseudomonadota</taxon>
        <taxon>Gammaproteobacteria</taxon>
        <taxon>Moraxellales</taxon>
        <taxon>Moraxellaceae</taxon>
        <taxon>Acinetobacter</taxon>
    </lineage>
</organism>
<dbReference type="InterPro" id="IPR007420">
    <property type="entry name" value="DUF465"/>
</dbReference>
<dbReference type="EMBL" id="RAXT01000002">
    <property type="protein sequence ID" value="RKG40415.1"/>
    <property type="molecule type" value="Genomic_DNA"/>
</dbReference>